<gene>
    <name evidence="2" type="ORF">SPBR_01345</name>
</gene>
<feature type="compositionally biased region" description="Low complexity" evidence="1">
    <location>
        <begin position="442"/>
        <end position="458"/>
    </location>
</feature>
<accession>A0A0C2EYW4</accession>
<comment type="caution">
    <text evidence="2">The sequence shown here is derived from an EMBL/GenBank/DDBJ whole genome shotgun (WGS) entry which is preliminary data.</text>
</comment>
<feature type="compositionally biased region" description="Polar residues" evidence="1">
    <location>
        <begin position="386"/>
        <end position="407"/>
    </location>
</feature>
<evidence type="ECO:0000313" key="3">
    <source>
        <dbReference type="Proteomes" id="UP000031575"/>
    </source>
</evidence>
<feature type="compositionally biased region" description="Polar residues" evidence="1">
    <location>
        <begin position="184"/>
        <end position="193"/>
    </location>
</feature>
<name>A0A0C2EYW4_9PEZI</name>
<organism evidence="2 3">
    <name type="scientific">Sporothrix brasiliensis 5110</name>
    <dbReference type="NCBI Taxonomy" id="1398154"/>
    <lineage>
        <taxon>Eukaryota</taxon>
        <taxon>Fungi</taxon>
        <taxon>Dikarya</taxon>
        <taxon>Ascomycota</taxon>
        <taxon>Pezizomycotina</taxon>
        <taxon>Sordariomycetes</taxon>
        <taxon>Sordariomycetidae</taxon>
        <taxon>Ophiostomatales</taxon>
        <taxon>Ophiostomataceae</taxon>
        <taxon>Sporothrix</taxon>
    </lineage>
</organism>
<dbReference type="VEuPathDB" id="FungiDB:SPBR_01345"/>
<feature type="region of interest" description="Disordered" evidence="1">
    <location>
        <begin position="60"/>
        <end position="98"/>
    </location>
</feature>
<dbReference type="Proteomes" id="UP000031575">
    <property type="component" value="Unassembled WGS sequence"/>
</dbReference>
<reference evidence="2 3" key="1">
    <citation type="journal article" date="2014" name="BMC Genomics">
        <title>Comparative genomics of the major fungal agents of human and animal Sporotrichosis: Sporothrix schenckii and Sporothrix brasiliensis.</title>
        <authorList>
            <person name="Teixeira M.M."/>
            <person name="de Almeida L.G."/>
            <person name="Kubitschek-Barreira P."/>
            <person name="Alves F.L."/>
            <person name="Kioshima E.S."/>
            <person name="Abadio A.K."/>
            <person name="Fernandes L."/>
            <person name="Derengowski L.S."/>
            <person name="Ferreira K.S."/>
            <person name="Souza R.C."/>
            <person name="Ruiz J.C."/>
            <person name="de Andrade N.C."/>
            <person name="Paes H.C."/>
            <person name="Nicola A.M."/>
            <person name="Albuquerque P."/>
            <person name="Gerber A.L."/>
            <person name="Martins V.P."/>
            <person name="Peconick L.D."/>
            <person name="Neto A.V."/>
            <person name="Chaucanez C.B."/>
            <person name="Silva P.A."/>
            <person name="Cunha O.L."/>
            <person name="de Oliveira F.F."/>
            <person name="dos Santos T.C."/>
            <person name="Barros A.L."/>
            <person name="Soares M.A."/>
            <person name="de Oliveira L.M."/>
            <person name="Marini M.M."/>
            <person name="Villalobos-Duno H."/>
            <person name="Cunha M.M."/>
            <person name="de Hoog S."/>
            <person name="da Silveira J.F."/>
            <person name="Henrissat B."/>
            <person name="Nino-Vega G.A."/>
            <person name="Cisalpino P.S."/>
            <person name="Mora-Montes H.M."/>
            <person name="Almeida S.R."/>
            <person name="Stajich J.E."/>
            <person name="Lopes-Bezerra L.M."/>
            <person name="Vasconcelos A.T."/>
            <person name="Felipe M.S."/>
        </authorList>
    </citation>
    <scope>NUCLEOTIDE SEQUENCE [LARGE SCALE GENOMIC DNA]</scope>
    <source>
        <strain evidence="2 3">5110</strain>
    </source>
</reference>
<dbReference type="HOGENOM" id="CLU_348226_0_0_1"/>
<dbReference type="EMBL" id="AWTV01000007">
    <property type="protein sequence ID" value="KIH91654.1"/>
    <property type="molecule type" value="Genomic_DNA"/>
</dbReference>
<feature type="compositionally biased region" description="Low complexity" evidence="1">
    <location>
        <begin position="487"/>
        <end position="502"/>
    </location>
</feature>
<proteinExistence type="predicted"/>
<protein>
    <submittedName>
        <fullName evidence="2">Uncharacterized protein</fullName>
    </submittedName>
</protein>
<sequence>MIHQHYDPNQILWFLRNYWKFSREGMVEEWHRVFKDSNFAKSQYQWLKSRYGMKEEWGASLNHPPFSGAKPGAPGTENYEPPSVPQHPPRVTFRTRADSPTPRLVTAPAAAFPQTPAPGAPATGSHHQGGMPFVQTPGMPAFAANYQNMMGLAMPSSASPPVQTSMATPVPTPSMPATGAGAYNPNSANSTTGANTVRTAARNMGSGVNGANGTYSFANLGSPFTSNAVGMPSNTTNPIASVFAQGNNPGGDPNAGLFSMSTTDQSGQNMTTPQETWSVPQFQPSYQAFSHMSGDFANTNSAGLGIHHGAPMAIFQGAHMMHAHGTAPYFHNAVPASLPMAISASMPSISTTAGYVEGQPGGRRTSAPIISNANIIADVMRKHNHPNTSPVAATAVSQETSSPTSTGSKRKRSTVEVEFNPPKRAMLAASPDQTGSEIQAIAAPHPSGLSSALASGKATKTRRKKTTSPSMDSPQAASNMSEEESRPSQSISYSSPSVSDSPNAALACAISPTETWHDGTHGSCRINGPHRHQGATGIFFEKLEDFEKAATTCNITSAMAALPTPAIPNQATAKAFDLVSRETDVNMAGTEELQVLSQALLQARVQAPNQAPREVPVQAQQAQELPPAPLQSSVPTQAVPPKEMPAVAHTRADSPSQAPVPAPLESSMEESSIAAPDAGRDGSTEAAGTEPSVEQLILTRIASSLRENSNTTGTTVAPVTTVNPGFSSTQVVPLGIPSTHPLAAVCHNVMPPKSAARVPSLQDAIFSAPSVDLESFGFDNTSITEAYFSGMLSSNSENDDVFDMIDQSQF</sequence>
<evidence type="ECO:0000313" key="2">
    <source>
        <dbReference type="EMBL" id="KIH91654.1"/>
    </source>
</evidence>
<dbReference type="RefSeq" id="XP_040619664.1">
    <property type="nucleotide sequence ID" value="XM_040759656.1"/>
</dbReference>
<feature type="compositionally biased region" description="Low complexity" evidence="1">
    <location>
        <begin position="611"/>
        <end position="625"/>
    </location>
</feature>
<dbReference type="GeneID" id="63674577"/>
<feature type="compositionally biased region" description="Polar residues" evidence="1">
    <location>
        <begin position="468"/>
        <end position="480"/>
    </location>
</feature>
<feature type="region of interest" description="Disordered" evidence="1">
    <location>
        <begin position="384"/>
        <end position="503"/>
    </location>
</feature>
<feature type="region of interest" description="Disordered" evidence="1">
    <location>
        <begin position="611"/>
        <end position="694"/>
    </location>
</feature>
<keyword evidence="3" id="KW-1185">Reference proteome</keyword>
<feature type="region of interest" description="Disordered" evidence="1">
    <location>
        <begin position="173"/>
        <end position="193"/>
    </location>
</feature>
<evidence type="ECO:0000256" key="1">
    <source>
        <dbReference type="SAM" id="MobiDB-lite"/>
    </source>
</evidence>
<dbReference type="OrthoDB" id="5245534at2759"/>
<dbReference type="AlphaFoldDB" id="A0A0C2EYW4"/>